<dbReference type="Proteomes" id="UP000540423">
    <property type="component" value="Unassembled WGS sequence"/>
</dbReference>
<comment type="caution">
    <text evidence="1">The sequence shown here is derived from an EMBL/GenBank/DDBJ whole genome shotgun (WGS) entry which is preliminary data.</text>
</comment>
<evidence type="ECO:0000313" key="2">
    <source>
        <dbReference type="Proteomes" id="UP000540423"/>
    </source>
</evidence>
<accession>A0A7X0HNJ0</accession>
<proteinExistence type="predicted"/>
<dbReference type="EMBL" id="JACHEM010000025">
    <property type="protein sequence ID" value="MBB6439627.1"/>
    <property type="molecule type" value="Genomic_DNA"/>
</dbReference>
<evidence type="ECO:0000313" key="1">
    <source>
        <dbReference type="EMBL" id="MBB6439627.1"/>
    </source>
</evidence>
<sequence>MAAGRPQEYERAWAGLTRRHRLLTGALLTASHRPRTARLIAPGAARMPALFAAAVHVLQ</sequence>
<reference evidence="1 2" key="1">
    <citation type="submission" date="2020-08" db="EMBL/GenBank/DDBJ databases">
        <title>Genomic Encyclopedia of Type Strains, Phase IV (KMG-IV): sequencing the most valuable type-strain genomes for metagenomic binning, comparative biology and taxonomic classification.</title>
        <authorList>
            <person name="Goeker M."/>
        </authorList>
    </citation>
    <scope>NUCLEOTIDE SEQUENCE [LARGE SCALE GENOMIC DNA]</scope>
    <source>
        <strain evidence="1 2">DSM 40141</strain>
    </source>
</reference>
<organism evidence="1 2">
    <name type="scientific">Streptomyces candidus</name>
    <dbReference type="NCBI Taxonomy" id="67283"/>
    <lineage>
        <taxon>Bacteria</taxon>
        <taxon>Bacillati</taxon>
        <taxon>Actinomycetota</taxon>
        <taxon>Actinomycetes</taxon>
        <taxon>Kitasatosporales</taxon>
        <taxon>Streptomycetaceae</taxon>
        <taxon>Streptomyces</taxon>
    </lineage>
</organism>
<protein>
    <submittedName>
        <fullName evidence="1">Uncharacterized protein</fullName>
    </submittedName>
</protein>
<dbReference type="AlphaFoldDB" id="A0A7X0HNJ0"/>
<keyword evidence="2" id="KW-1185">Reference proteome</keyword>
<gene>
    <name evidence="1" type="ORF">HNQ79_006139</name>
</gene>
<name>A0A7X0HNJ0_9ACTN</name>